<sequence length="500" mass="54821">MSEPAPSRRATPARPNVVLIVSDDHGYADRGALGRHTDVRTPALDRLAAEGVSCTEAYVTAPSCSPSRAGLIAGQHQARWGARWFDDSCFPDHLPSLAERFADLGYATGYFGKVHYGPEDVSDRATPPHHGFEETFYGLAGQQTGRLNYLRHSAALAEELGPFAARVNAVQPMLEGDTPVDCDRFLTDELGERTRDFVTRHTAHASDPGDASDERDERPFFLMLAFNAVHNFCWQLPPEELERRGLPTQSGYEGDGSDYRGWYDGQVAPKLEHGRDYYLAQLELMDAQIGALLDTLDATGAADDTVVVYLTDNGGSNCNHADNTPLAGTKYTLQEGGIRVPFLWRWPGGGVTGGVERSGVVSSLDLYPTLLAAAGAERTAYDHCDGTDLLAFLRDGDPGLAERELHWDNGFQWAVRQGRWKLSFTDPESGEVEALREIERAEPILGLGLFDLVTDPGETRNLAEERPDVVDRLTTAHETWRASVLGTPQQPTGRVPDSTR</sequence>
<feature type="domain" description="Sulfatase N-terminal" evidence="5">
    <location>
        <begin position="15"/>
        <end position="376"/>
    </location>
</feature>
<comment type="caution">
    <text evidence="6">The sequence shown here is derived from an EMBL/GenBank/DDBJ whole genome shotgun (WGS) entry which is preliminary data.</text>
</comment>
<accession>A0A2T0UZI1</accession>
<evidence type="ECO:0000256" key="2">
    <source>
        <dbReference type="ARBA" id="ARBA00022723"/>
    </source>
</evidence>
<dbReference type="PANTHER" id="PTHR42693">
    <property type="entry name" value="ARYLSULFATASE FAMILY MEMBER"/>
    <property type="match status" value="1"/>
</dbReference>
<name>A0A2T0UZI1_9MICO</name>
<proteinExistence type="inferred from homology"/>
<keyword evidence="7" id="KW-1185">Reference proteome</keyword>
<dbReference type="InterPro" id="IPR024607">
    <property type="entry name" value="Sulfatase_CS"/>
</dbReference>
<dbReference type="Proteomes" id="UP000237822">
    <property type="component" value="Unassembled WGS sequence"/>
</dbReference>
<dbReference type="GO" id="GO:0046872">
    <property type="term" value="F:metal ion binding"/>
    <property type="evidence" value="ECO:0007669"/>
    <property type="project" value="UniProtKB-KW"/>
</dbReference>
<dbReference type="OrthoDB" id="9777306at2"/>
<dbReference type="Pfam" id="PF00884">
    <property type="entry name" value="Sulfatase"/>
    <property type="match status" value="1"/>
</dbReference>
<dbReference type="PROSITE" id="PS00523">
    <property type="entry name" value="SULFATASE_1"/>
    <property type="match status" value="1"/>
</dbReference>
<dbReference type="RefSeq" id="WP_106296303.1">
    <property type="nucleotide sequence ID" value="NZ_PVTI01000002.1"/>
</dbReference>
<gene>
    <name evidence="6" type="ORF">BCF74_102165</name>
</gene>
<comment type="similarity">
    <text evidence="1">Belongs to the sulfatase family.</text>
</comment>
<protein>
    <submittedName>
        <fullName evidence="6">Arylsulfatase A-like enzyme</fullName>
    </submittedName>
</protein>
<evidence type="ECO:0000313" key="6">
    <source>
        <dbReference type="EMBL" id="PRY63332.1"/>
    </source>
</evidence>
<keyword evidence="4" id="KW-0106">Calcium</keyword>
<dbReference type="SUPFAM" id="SSF53649">
    <property type="entry name" value="Alkaline phosphatase-like"/>
    <property type="match status" value="1"/>
</dbReference>
<dbReference type="InterPro" id="IPR017850">
    <property type="entry name" value="Alkaline_phosphatase_core_sf"/>
</dbReference>
<keyword evidence="2" id="KW-0479">Metal-binding</keyword>
<dbReference type="AlphaFoldDB" id="A0A2T0UZI1"/>
<evidence type="ECO:0000256" key="4">
    <source>
        <dbReference type="ARBA" id="ARBA00022837"/>
    </source>
</evidence>
<reference evidence="6 7" key="1">
    <citation type="submission" date="2018-03" db="EMBL/GenBank/DDBJ databases">
        <title>Genomic Encyclopedia of Archaeal and Bacterial Type Strains, Phase II (KMG-II): from individual species to whole genera.</title>
        <authorList>
            <person name="Goeker M."/>
        </authorList>
    </citation>
    <scope>NUCLEOTIDE SEQUENCE [LARGE SCALE GENOMIC DNA]</scope>
    <source>
        <strain evidence="6 7">ATCC BAA-1496</strain>
    </source>
</reference>
<evidence type="ECO:0000256" key="3">
    <source>
        <dbReference type="ARBA" id="ARBA00022801"/>
    </source>
</evidence>
<dbReference type="InterPro" id="IPR050738">
    <property type="entry name" value="Sulfatase"/>
</dbReference>
<dbReference type="PANTHER" id="PTHR42693:SF53">
    <property type="entry name" value="ENDO-4-O-SULFATASE"/>
    <property type="match status" value="1"/>
</dbReference>
<dbReference type="Gene3D" id="3.30.1120.10">
    <property type="match status" value="1"/>
</dbReference>
<keyword evidence="3" id="KW-0378">Hydrolase</keyword>
<dbReference type="InterPro" id="IPR000917">
    <property type="entry name" value="Sulfatase_N"/>
</dbReference>
<evidence type="ECO:0000259" key="5">
    <source>
        <dbReference type="Pfam" id="PF00884"/>
    </source>
</evidence>
<dbReference type="GO" id="GO:0004065">
    <property type="term" value="F:arylsulfatase activity"/>
    <property type="evidence" value="ECO:0007669"/>
    <property type="project" value="TreeGrafter"/>
</dbReference>
<dbReference type="Gene3D" id="3.40.720.10">
    <property type="entry name" value="Alkaline Phosphatase, subunit A"/>
    <property type="match status" value="1"/>
</dbReference>
<evidence type="ECO:0000313" key="7">
    <source>
        <dbReference type="Proteomes" id="UP000237822"/>
    </source>
</evidence>
<evidence type="ECO:0000256" key="1">
    <source>
        <dbReference type="ARBA" id="ARBA00008779"/>
    </source>
</evidence>
<dbReference type="EMBL" id="PVTI01000002">
    <property type="protein sequence ID" value="PRY63332.1"/>
    <property type="molecule type" value="Genomic_DNA"/>
</dbReference>
<organism evidence="6 7">
    <name type="scientific">Knoellia remsis</name>
    <dbReference type="NCBI Taxonomy" id="407159"/>
    <lineage>
        <taxon>Bacteria</taxon>
        <taxon>Bacillati</taxon>
        <taxon>Actinomycetota</taxon>
        <taxon>Actinomycetes</taxon>
        <taxon>Micrococcales</taxon>
        <taxon>Intrasporangiaceae</taxon>
        <taxon>Knoellia</taxon>
    </lineage>
</organism>